<sequence>MIPNYIIVPIRDSSRVARPL</sequence>
<accession>A0A0K2TIJ1</accession>
<dbReference type="EMBL" id="HACA01008393">
    <property type="protein sequence ID" value="CDW25754.1"/>
    <property type="molecule type" value="Transcribed_RNA"/>
</dbReference>
<organism evidence="1">
    <name type="scientific">Lepeophtheirus salmonis</name>
    <name type="common">Salmon louse</name>
    <name type="synonym">Caligus salmonis</name>
    <dbReference type="NCBI Taxonomy" id="72036"/>
    <lineage>
        <taxon>Eukaryota</taxon>
        <taxon>Metazoa</taxon>
        <taxon>Ecdysozoa</taxon>
        <taxon>Arthropoda</taxon>
        <taxon>Crustacea</taxon>
        <taxon>Multicrustacea</taxon>
        <taxon>Hexanauplia</taxon>
        <taxon>Copepoda</taxon>
        <taxon>Siphonostomatoida</taxon>
        <taxon>Caligidae</taxon>
        <taxon>Lepeophtheirus</taxon>
    </lineage>
</organism>
<protein>
    <submittedName>
        <fullName evidence="1">Uncharacterized protein</fullName>
    </submittedName>
</protein>
<dbReference type="AlphaFoldDB" id="A0A0K2TIJ1"/>
<evidence type="ECO:0000313" key="1">
    <source>
        <dbReference type="EMBL" id="CDW25754.1"/>
    </source>
</evidence>
<proteinExistence type="predicted"/>
<reference evidence="1" key="1">
    <citation type="submission" date="2014-05" db="EMBL/GenBank/DDBJ databases">
        <authorList>
            <person name="Chronopoulou M."/>
        </authorList>
    </citation>
    <scope>NUCLEOTIDE SEQUENCE</scope>
    <source>
        <tissue evidence="1">Whole organism</tissue>
    </source>
</reference>
<name>A0A0K2TIJ1_LEPSM</name>